<dbReference type="EMBL" id="KN819589">
    <property type="protein sequence ID" value="KIJ08613.1"/>
    <property type="molecule type" value="Genomic_DNA"/>
</dbReference>
<dbReference type="InterPro" id="IPR005612">
    <property type="entry name" value="CCAAT-binding_factor"/>
</dbReference>
<feature type="compositionally biased region" description="Acidic residues" evidence="2">
    <location>
        <begin position="669"/>
        <end position="681"/>
    </location>
</feature>
<dbReference type="Pfam" id="PF03914">
    <property type="entry name" value="CBF"/>
    <property type="match status" value="1"/>
</dbReference>
<dbReference type="InterPro" id="IPR040155">
    <property type="entry name" value="CEBPZ/Mak21-like"/>
</dbReference>
<dbReference type="HOGENOM" id="CLU_380867_0_0_1"/>
<evidence type="ECO:0000313" key="5">
    <source>
        <dbReference type="Proteomes" id="UP000053647"/>
    </source>
</evidence>
<dbReference type="Proteomes" id="UP000053647">
    <property type="component" value="Unassembled WGS sequence"/>
</dbReference>
<dbReference type="SUPFAM" id="SSF48371">
    <property type="entry name" value="ARM repeat"/>
    <property type="match status" value="1"/>
</dbReference>
<evidence type="ECO:0000256" key="1">
    <source>
        <dbReference type="ARBA" id="ARBA00007797"/>
    </source>
</evidence>
<comment type="similarity">
    <text evidence="1">Belongs to the CBF/MAK21 family.</text>
</comment>
<feature type="region of interest" description="Disordered" evidence="2">
    <location>
        <begin position="1"/>
        <end position="39"/>
    </location>
</feature>
<evidence type="ECO:0000259" key="3">
    <source>
        <dbReference type="Pfam" id="PF03914"/>
    </source>
</evidence>
<proteinExistence type="inferred from homology"/>
<reference evidence="4 5" key="1">
    <citation type="submission" date="2014-06" db="EMBL/GenBank/DDBJ databases">
        <authorList>
            <consortium name="DOE Joint Genome Institute"/>
            <person name="Kuo A."/>
            <person name="Kohler A."/>
            <person name="Nagy L.G."/>
            <person name="Floudas D."/>
            <person name="Copeland A."/>
            <person name="Barry K.W."/>
            <person name="Cichocki N."/>
            <person name="Veneault-Fourrey C."/>
            <person name="LaButti K."/>
            <person name="Lindquist E.A."/>
            <person name="Lipzen A."/>
            <person name="Lundell T."/>
            <person name="Morin E."/>
            <person name="Murat C."/>
            <person name="Sun H."/>
            <person name="Tunlid A."/>
            <person name="Henrissat B."/>
            <person name="Grigoriev I.V."/>
            <person name="Hibbett D.S."/>
            <person name="Martin F."/>
            <person name="Nordberg H.P."/>
            <person name="Cantor M.N."/>
            <person name="Hua S.X."/>
        </authorList>
    </citation>
    <scope>NUCLEOTIDE SEQUENCE [LARGE SCALE GENOMIC DNA]</scope>
    <source>
        <strain evidence="4 5">ATCC 200175</strain>
    </source>
</reference>
<sequence>MARLRKDKRTQNPTSGEKSAKKKTHKKSTGSTSQLKAEIAKLGGDDADFELVKDASEDKITETQAEDPQLSEDVAKFFNVIKTDDQKDVQLEASPLWYQTVPPLPPSKSSPSVPPANLDTLLHRASTLHTSAVLAFQSKSTSTATSTNSEFAFLQKILHSGTLSDRLSALTLLVQSSPLHNTKALETLKNMAERGKGKGGREESLKALRCIIDWWVGGGAPNRKLKYFRDQLLTHPKLDGQHLLVWYFEDWLKKYFFSVLQILETLSTDPLPYVRTQALSLIFTLLREKPEQEHNLLRLLVNKLGDGEKSISSRASYHVLQLLQVHPSMKMRRSWRYRVRSRGALPTRRSEYPPLSIQPDKTNPHRKIFGTIPGLRSLLQASSNRPEGEEYDPRKRDPQFAHASASPLYELLPLLHHYHPTISLHARQLLGSQPITSSPDLTLNTLSHFLDRFVYKNPKKVKPKGASIMQPAASANDGVSVKRLKGEISTGALPNEEKFWKRRVEDIPVDEVFFHKYFSRKNHRKPTKPGAADGDESDKAVGDNDESNDEETHSDIAESVPDSDDANSEQEGDEEDGSDIEEAAVWKAMQATIPREDGDDALLEEDSDEVPSDLDAASDGDDVGDGEDDGDASLEEADDSGDGISLAEGSDDDDLVAIDDVPGGLIEFDGSEAQDREDEEWGGLGGGDKRKRQDNSQGRRKKRRNLPTFASYEDYAKMIEDGPEDDI</sequence>
<keyword evidence="5" id="KW-1185">Reference proteome</keyword>
<feature type="compositionally biased region" description="Acidic residues" evidence="2">
    <location>
        <begin position="561"/>
        <end position="582"/>
    </location>
</feature>
<dbReference type="PANTHER" id="PTHR12048:SF0">
    <property type="entry name" value="CCAAT_ENHANCER-BINDING PROTEIN ZETA"/>
    <property type="match status" value="1"/>
</dbReference>
<feature type="compositionally biased region" description="Acidic residues" evidence="2">
    <location>
        <begin position="597"/>
        <end position="641"/>
    </location>
</feature>
<feature type="domain" description="CCAAT-binding factor" evidence="3">
    <location>
        <begin position="377"/>
        <end position="426"/>
    </location>
</feature>
<protein>
    <recommendedName>
        <fullName evidence="3">CCAAT-binding factor domain-containing protein</fullName>
    </recommendedName>
</protein>
<feature type="region of interest" description="Disordered" evidence="2">
    <location>
        <begin position="522"/>
        <end position="707"/>
    </location>
</feature>
<dbReference type="AlphaFoldDB" id="A0A0C9TC54"/>
<accession>A0A0C9TC54</accession>
<gene>
    <name evidence="4" type="ORF">PAXINDRAFT_139215</name>
</gene>
<dbReference type="InterPro" id="IPR016024">
    <property type="entry name" value="ARM-type_fold"/>
</dbReference>
<dbReference type="PANTHER" id="PTHR12048">
    <property type="entry name" value="CCAAT-BINDING FACTOR-RELATED"/>
    <property type="match status" value="1"/>
</dbReference>
<evidence type="ECO:0000313" key="4">
    <source>
        <dbReference type="EMBL" id="KIJ08613.1"/>
    </source>
</evidence>
<evidence type="ECO:0000256" key="2">
    <source>
        <dbReference type="SAM" id="MobiDB-lite"/>
    </source>
</evidence>
<dbReference type="GO" id="GO:0005634">
    <property type="term" value="C:nucleus"/>
    <property type="evidence" value="ECO:0007669"/>
    <property type="project" value="UniProtKB-ARBA"/>
</dbReference>
<organism evidence="4 5">
    <name type="scientific">Paxillus involutus ATCC 200175</name>
    <dbReference type="NCBI Taxonomy" id="664439"/>
    <lineage>
        <taxon>Eukaryota</taxon>
        <taxon>Fungi</taxon>
        <taxon>Dikarya</taxon>
        <taxon>Basidiomycota</taxon>
        <taxon>Agaricomycotina</taxon>
        <taxon>Agaricomycetes</taxon>
        <taxon>Agaricomycetidae</taxon>
        <taxon>Boletales</taxon>
        <taxon>Paxilineae</taxon>
        <taxon>Paxillaceae</taxon>
        <taxon>Paxillus</taxon>
    </lineage>
</organism>
<reference evidence="5" key="2">
    <citation type="submission" date="2015-01" db="EMBL/GenBank/DDBJ databases">
        <title>Evolutionary Origins and Diversification of the Mycorrhizal Mutualists.</title>
        <authorList>
            <consortium name="DOE Joint Genome Institute"/>
            <consortium name="Mycorrhizal Genomics Consortium"/>
            <person name="Kohler A."/>
            <person name="Kuo A."/>
            <person name="Nagy L.G."/>
            <person name="Floudas D."/>
            <person name="Copeland A."/>
            <person name="Barry K.W."/>
            <person name="Cichocki N."/>
            <person name="Veneault-Fourrey C."/>
            <person name="LaButti K."/>
            <person name="Lindquist E.A."/>
            <person name="Lipzen A."/>
            <person name="Lundell T."/>
            <person name="Morin E."/>
            <person name="Murat C."/>
            <person name="Riley R."/>
            <person name="Ohm R."/>
            <person name="Sun H."/>
            <person name="Tunlid A."/>
            <person name="Henrissat B."/>
            <person name="Grigoriev I.V."/>
            <person name="Hibbett D.S."/>
            <person name="Martin F."/>
        </authorList>
    </citation>
    <scope>NUCLEOTIDE SEQUENCE [LARGE SCALE GENOMIC DNA]</scope>
    <source>
        <strain evidence="5">ATCC 200175</strain>
    </source>
</reference>
<dbReference type="OrthoDB" id="28947at2759"/>
<name>A0A0C9TC54_PAXIN</name>